<dbReference type="PROSITE" id="PS50103">
    <property type="entry name" value="ZF_C3H1"/>
    <property type="match status" value="2"/>
</dbReference>
<keyword evidence="2 4" id="KW-0863">Zinc-finger</keyword>
<dbReference type="PhylomeDB" id="A0A0D2WQ79"/>
<dbReference type="RefSeq" id="XP_004348332.1">
    <property type="nucleotide sequence ID" value="XM_004348282.2"/>
</dbReference>
<feature type="compositionally biased region" description="Acidic residues" evidence="6">
    <location>
        <begin position="309"/>
        <end position="336"/>
    </location>
</feature>
<evidence type="ECO:0000256" key="2">
    <source>
        <dbReference type="ARBA" id="ARBA00022771"/>
    </source>
</evidence>
<dbReference type="eggNOG" id="KOG1763">
    <property type="taxonomic scope" value="Eukaryota"/>
</dbReference>
<feature type="domain" description="C3H1-type" evidence="7">
    <location>
        <begin position="89"/>
        <end position="116"/>
    </location>
</feature>
<feature type="coiled-coil region" evidence="5">
    <location>
        <begin position="204"/>
        <end position="270"/>
    </location>
</feature>
<dbReference type="GO" id="GO:0002181">
    <property type="term" value="P:cytoplasmic translation"/>
    <property type="evidence" value="ECO:0007669"/>
    <property type="project" value="TreeGrafter"/>
</dbReference>
<dbReference type="SMART" id="SM00356">
    <property type="entry name" value="ZnF_C3H1"/>
    <property type="match status" value="2"/>
</dbReference>
<feature type="region of interest" description="Disordered" evidence="6">
    <location>
        <begin position="41"/>
        <end position="67"/>
    </location>
</feature>
<proteinExistence type="predicted"/>
<feature type="compositionally biased region" description="Acidic residues" evidence="6">
    <location>
        <begin position="355"/>
        <end position="367"/>
    </location>
</feature>
<dbReference type="InterPro" id="IPR000571">
    <property type="entry name" value="Znf_CCCH"/>
</dbReference>
<feature type="zinc finger region" description="C3H1-type" evidence="4">
    <location>
        <begin position="162"/>
        <end position="199"/>
    </location>
</feature>
<dbReference type="Gene3D" id="6.20.400.10">
    <property type="match status" value="1"/>
</dbReference>
<dbReference type="STRING" id="595528.A0A0D2WQ79"/>
<dbReference type="OrthoDB" id="278280at2759"/>
<dbReference type="Gene3D" id="4.10.1000.10">
    <property type="entry name" value="Zinc finger, CCCH-type"/>
    <property type="match status" value="1"/>
</dbReference>
<dbReference type="Pfam" id="PF16543">
    <property type="entry name" value="DFRP_C"/>
    <property type="match status" value="1"/>
</dbReference>
<dbReference type="OMA" id="AMIFKPV"/>
<dbReference type="InterPro" id="IPR032378">
    <property type="entry name" value="ZC3H15/TMA46_C"/>
</dbReference>
<dbReference type="AlphaFoldDB" id="A0A0D2WQ79"/>
<protein>
    <recommendedName>
        <fullName evidence="7">C3H1-type domain-containing protein</fullName>
    </recommendedName>
</protein>
<feature type="domain" description="C3H1-type" evidence="7">
    <location>
        <begin position="162"/>
        <end position="199"/>
    </location>
</feature>
<dbReference type="PANTHER" id="PTHR12681:SF0">
    <property type="entry name" value="ZINC FINGER CCCH DOMAIN-CONTAINING PROTEIN 15"/>
    <property type="match status" value="1"/>
</dbReference>
<dbReference type="InterPro" id="IPR036855">
    <property type="entry name" value="Znf_CCCH_sf"/>
</dbReference>
<dbReference type="GO" id="GO:0005829">
    <property type="term" value="C:cytosol"/>
    <property type="evidence" value="ECO:0007669"/>
    <property type="project" value="TreeGrafter"/>
</dbReference>
<dbReference type="InParanoid" id="A0A0D2WQ79"/>
<evidence type="ECO:0000256" key="6">
    <source>
        <dbReference type="SAM" id="MobiDB-lite"/>
    </source>
</evidence>
<feature type="compositionally biased region" description="Acidic residues" evidence="6">
    <location>
        <begin position="292"/>
        <end position="301"/>
    </location>
</feature>
<dbReference type="GO" id="GO:0003729">
    <property type="term" value="F:mRNA binding"/>
    <property type="evidence" value="ECO:0007669"/>
    <property type="project" value="TreeGrafter"/>
</dbReference>
<evidence type="ECO:0000256" key="5">
    <source>
        <dbReference type="SAM" id="Coils"/>
    </source>
</evidence>
<accession>A0A0D2WQ79</accession>
<dbReference type="Pfam" id="PF00642">
    <property type="entry name" value="zf-CCCH"/>
    <property type="match status" value="1"/>
</dbReference>
<keyword evidence="1 4" id="KW-0479">Metal-binding</keyword>
<feature type="compositionally biased region" description="Polar residues" evidence="6">
    <location>
        <begin position="41"/>
        <end position="53"/>
    </location>
</feature>
<dbReference type="EMBL" id="KE346365">
    <property type="protein sequence ID" value="KJE93755.1"/>
    <property type="molecule type" value="Genomic_DNA"/>
</dbReference>
<evidence type="ECO:0000259" key="7">
    <source>
        <dbReference type="PROSITE" id="PS50103"/>
    </source>
</evidence>
<evidence type="ECO:0000256" key="4">
    <source>
        <dbReference type="PROSITE-ProRule" id="PRU00723"/>
    </source>
</evidence>
<evidence type="ECO:0000256" key="3">
    <source>
        <dbReference type="ARBA" id="ARBA00022833"/>
    </source>
</evidence>
<gene>
    <name evidence="8" type="ORF">CAOG_004504</name>
</gene>
<keyword evidence="3 4" id="KW-0862">Zinc</keyword>
<reference evidence="9" key="1">
    <citation type="submission" date="2011-02" db="EMBL/GenBank/DDBJ databases">
        <title>The Genome Sequence of Capsaspora owczarzaki ATCC 30864.</title>
        <authorList>
            <person name="Russ C."/>
            <person name="Cuomo C."/>
            <person name="Burger G."/>
            <person name="Gray M.W."/>
            <person name="Holland P.W.H."/>
            <person name="King N."/>
            <person name="Lang F.B.F."/>
            <person name="Roger A.J."/>
            <person name="Ruiz-Trillo I."/>
            <person name="Young S.K."/>
            <person name="Zeng Q."/>
            <person name="Gargeya S."/>
            <person name="Alvarado L."/>
            <person name="Berlin A."/>
            <person name="Chapman S.B."/>
            <person name="Chen Z."/>
            <person name="Freedman E."/>
            <person name="Gellesch M."/>
            <person name="Goldberg J."/>
            <person name="Griggs A."/>
            <person name="Gujja S."/>
            <person name="Heilman E."/>
            <person name="Heiman D."/>
            <person name="Howarth C."/>
            <person name="Mehta T."/>
            <person name="Neiman D."/>
            <person name="Pearson M."/>
            <person name="Roberts A."/>
            <person name="Saif S."/>
            <person name="Shea T."/>
            <person name="Shenoy N."/>
            <person name="Sisk P."/>
            <person name="Stolte C."/>
            <person name="Sykes S."/>
            <person name="White J."/>
            <person name="Yandava C."/>
            <person name="Haas B."/>
            <person name="Nusbaum C."/>
            <person name="Birren B."/>
        </authorList>
    </citation>
    <scope>NUCLEOTIDE SEQUENCE</scope>
    <source>
        <strain evidence="9">ATCC 30864</strain>
    </source>
</reference>
<sequence length="367" mass="41033">MPPKKASTKTVNKAKDKIMDDKTFGLKNKKGKKQQDFIANVQKSIDSRFNSRPTGMPRRPKDDDDDLERDLFKPVLNAPVQQKVAVGADPMSVVCAFFKAGTCQKGNKCRFSHDLALERKGEKRSIYGEAAAEGTSKMDEWSQEQLQEAVEKKHGTDNAKKNATDIVCKYFLEAIEKNLYGWFWECPSGEKCIYKHALPPGFVLKRDAKQLEKEEISLEELIESERANLASKHGGKLTPVTLESFLAWKEKQLAAKKETQAQEMKKQEETAKAGRGFGLSGRTLFAFRPDLFQDDDEADDETYVRETDTYSDEEETPQEADNIPEEDETAEDDESEAAASSSSAAGPSSVAIDESLFDAEDDDDDEA</sequence>
<dbReference type="FunCoup" id="A0A0D2WQ79">
    <property type="interactions" value="878"/>
</dbReference>
<keyword evidence="5" id="KW-0175">Coiled coil</keyword>
<organism evidence="8 9">
    <name type="scientific">Capsaspora owczarzaki (strain ATCC 30864)</name>
    <dbReference type="NCBI Taxonomy" id="595528"/>
    <lineage>
        <taxon>Eukaryota</taxon>
        <taxon>Filasterea</taxon>
        <taxon>Capsaspora</taxon>
    </lineage>
</organism>
<dbReference type="PANTHER" id="PTHR12681">
    <property type="entry name" value="ZINC FINGER-CONTAINING PROTEIN P48ZNF"/>
    <property type="match status" value="1"/>
</dbReference>
<name>A0A0D2WQ79_CAPO3</name>
<dbReference type="GO" id="GO:0008270">
    <property type="term" value="F:zinc ion binding"/>
    <property type="evidence" value="ECO:0007669"/>
    <property type="project" value="UniProtKB-KW"/>
</dbReference>
<dbReference type="Proteomes" id="UP000008743">
    <property type="component" value="Unassembled WGS sequence"/>
</dbReference>
<evidence type="ECO:0000313" key="9">
    <source>
        <dbReference type="Proteomes" id="UP000008743"/>
    </source>
</evidence>
<evidence type="ECO:0000256" key="1">
    <source>
        <dbReference type="ARBA" id="ARBA00022723"/>
    </source>
</evidence>
<keyword evidence="9" id="KW-1185">Reference proteome</keyword>
<feature type="region of interest" description="Disordered" evidence="6">
    <location>
        <begin position="291"/>
        <end position="367"/>
    </location>
</feature>
<dbReference type="SUPFAM" id="SSF90229">
    <property type="entry name" value="CCCH zinc finger"/>
    <property type="match status" value="1"/>
</dbReference>
<evidence type="ECO:0000313" key="8">
    <source>
        <dbReference type="EMBL" id="KJE93755.1"/>
    </source>
</evidence>
<feature type="zinc finger region" description="C3H1-type" evidence="4">
    <location>
        <begin position="89"/>
        <end position="116"/>
    </location>
</feature>